<name>A0ABY7FTX6_MYAAR</name>
<evidence type="ECO:0000313" key="2">
    <source>
        <dbReference type="EMBL" id="WAR25455.1"/>
    </source>
</evidence>
<feature type="region of interest" description="Disordered" evidence="1">
    <location>
        <begin position="63"/>
        <end position="97"/>
    </location>
</feature>
<organism evidence="2 3">
    <name type="scientific">Mya arenaria</name>
    <name type="common">Soft-shell clam</name>
    <dbReference type="NCBI Taxonomy" id="6604"/>
    <lineage>
        <taxon>Eukaryota</taxon>
        <taxon>Metazoa</taxon>
        <taxon>Spiralia</taxon>
        <taxon>Lophotrochozoa</taxon>
        <taxon>Mollusca</taxon>
        <taxon>Bivalvia</taxon>
        <taxon>Autobranchia</taxon>
        <taxon>Heteroconchia</taxon>
        <taxon>Euheterodonta</taxon>
        <taxon>Imparidentia</taxon>
        <taxon>Neoheterodontei</taxon>
        <taxon>Myida</taxon>
        <taxon>Myoidea</taxon>
        <taxon>Myidae</taxon>
        <taxon>Mya</taxon>
    </lineage>
</organism>
<keyword evidence="3" id="KW-1185">Reference proteome</keyword>
<protein>
    <submittedName>
        <fullName evidence="2">Uncharacterized protein</fullName>
    </submittedName>
</protein>
<dbReference type="Proteomes" id="UP001164746">
    <property type="component" value="Chromosome 14"/>
</dbReference>
<evidence type="ECO:0000313" key="3">
    <source>
        <dbReference type="Proteomes" id="UP001164746"/>
    </source>
</evidence>
<evidence type="ECO:0000256" key="1">
    <source>
        <dbReference type="SAM" id="MobiDB-lite"/>
    </source>
</evidence>
<gene>
    <name evidence="2" type="ORF">MAR_011159</name>
</gene>
<proteinExistence type="predicted"/>
<reference evidence="2" key="1">
    <citation type="submission" date="2022-11" db="EMBL/GenBank/DDBJ databases">
        <title>Centuries of genome instability and evolution in soft-shell clam transmissible cancer (bioRxiv).</title>
        <authorList>
            <person name="Hart S.F.M."/>
            <person name="Yonemitsu M.A."/>
            <person name="Giersch R.M."/>
            <person name="Beal B.F."/>
            <person name="Arriagada G."/>
            <person name="Davis B.W."/>
            <person name="Ostrander E.A."/>
            <person name="Goff S.P."/>
            <person name="Metzger M.J."/>
        </authorList>
    </citation>
    <scope>NUCLEOTIDE SEQUENCE</scope>
    <source>
        <strain evidence="2">MELC-2E11</strain>
        <tissue evidence="2">Siphon/mantle</tissue>
    </source>
</reference>
<feature type="compositionally biased region" description="Polar residues" evidence="1">
    <location>
        <begin position="63"/>
        <end position="73"/>
    </location>
</feature>
<sequence>MLPQGYGLSDKQSRVMSEHWSMMWYQTVESCSDCPVKSTGETHVLLFCSSSRNVSISYVQQSLRRPHSASNPHDWQHASYPGLSFSPLRPEENKTEE</sequence>
<dbReference type="EMBL" id="CP111025">
    <property type="protein sequence ID" value="WAR25455.1"/>
    <property type="molecule type" value="Genomic_DNA"/>
</dbReference>
<accession>A0ABY7FTX6</accession>